<dbReference type="CDD" id="cd16448">
    <property type="entry name" value="RING-H2"/>
    <property type="match status" value="1"/>
</dbReference>
<keyword evidence="1" id="KW-0479">Metal-binding</keyword>
<comment type="caution">
    <text evidence="4">The sequence shown here is derived from an EMBL/GenBank/DDBJ whole genome shotgun (WGS) entry which is preliminary data.</text>
</comment>
<dbReference type="InterPro" id="IPR001841">
    <property type="entry name" value="Znf_RING"/>
</dbReference>
<dbReference type="Proteomes" id="UP001642464">
    <property type="component" value="Unassembled WGS sequence"/>
</dbReference>
<dbReference type="PROSITE" id="PS50089">
    <property type="entry name" value="ZF_RING_2"/>
    <property type="match status" value="1"/>
</dbReference>
<feature type="domain" description="RING-type" evidence="3">
    <location>
        <begin position="380"/>
        <end position="424"/>
    </location>
</feature>
<evidence type="ECO:0000256" key="2">
    <source>
        <dbReference type="SAM" id="MobiDB-lite"/>
    </source>
</evidence>
<gene>
    <name evidence="4" type="ORF">SCF082_LOCUS38536</name>
</gene>
<feature type="region of interest" description="Disordered" evidence="2">
    <location>
        <begin position="283"/>
        <end position="368"/>
    </location>
</feature>
<accession>A0ABP0PZW1</accession>
<protein>
    <recommendedName>
        <fullName evidence="3">RING-type domain-containing protein</fullName>
    </recommendedName>
</protein>
<keyword evidence="5" id="KW-1185">Reference proteome</keyword>
<organism evidence="4 5">
    <name type="scientific">Durusdinium trenchii</name>
    <dbReference type="NCBI Taxonomy" id="1381693"/>
    <lineage>
        <taxon>Eukaryota</taxon>
        <taxon>Sar</taxon>
        <taxon>Alveolata</taxon>
        <taxon>Dinophyceae</taxon>
        <taxon>Suessiales</taxon>
        <taxon>Symbiodiniaceae</taxon>
        <taxon>Durusdinium</taxon>
    </lineage>
</organism>
<evidence type="ECO:0000256" key="1">
    <source>
        <dbReference type="PROSITE-ProRule" id="PRU00175"/>
    </source>
</evidence>
<feature type="non-terminal residue" evidence="4">
    <location>
        <position position="614"/>
    </location>
</feature>
<evidence type="ECO:0000313" key="4">
    <source>
        <dbReference type="EMBL" id="CAK9080873.1"/>
    </source>
</evidence>
<feature type="compositionally biased region" description="Basic residues" evidence="2">
    <location>
        <begin position="317"/>
        <end position="358"/>
    </location>
</feature>
<reference evidence="4 5" key="1">
    <citation type="submission" date="2024-02" db="EMBL/GenBank/DDBJ databases">
        <authorList>
            <person name="Chen Y."/>
            <person name="Shah S."/>
            <person name="Dougan E. K."/>
            <person name="Thang M."/>
            <person name="Chan C."/>
        </authorList>
    </citation>
    <scope>NUCLEOTIDE SEQUENCE [LARGE SCALE GENOMIC DNA]</scope>
</reference>
<dbReference type="SUPFAM" id="SSF57850">
    <property type="entry name" value="RING/U-box"/>
    <property type="match status" value="1"/>
</dbReference>
<dbReference type="InterPro" id="IPR013083">
    <property type="entry name" value="Znf_RING/FYVE/PHD"/>
</dbReference>
<feature type="compositionally biased region" description="Basic residues" evidence="2">
    <location>
        <begin position="446"/>
        <end position="466"/>
    </location>
</feature>
<dbReference type="Gene3D" id="3.30.40.10">
    <property type="entry name" value="Zinc/RING finger domain, C3HC4 (zinc finger)"/>
    <property type="match status" value="1"/>
</dbReference>
<name>A0ABP0PZW1_9DINO</name>
<proteinExistence type="predicted"/>
<feature type="region of interest" description="Disordered" evidence="2">
    <location>
        <begin position="432"/>
        <end position="491"/>
    </location>
</feature>
<evidence type="ECO:0000313" key="5">
    <source>
        <dbReference type="Proteomes" id="UP001642464"/>
    </source>
</evidence>
<dbReference type="EMBL" id="CAXAMM010038786">
    <property type="protein sequence ID" value="CAK9080873.1"/>
    <property type="molecule type" value="Genomic_DNA"/>
</dbReference>
<feature type="region of interest" description="Disordered" evidence="2">
    <location>
        <begin position="1"/>
        <end position="33"/>
    </location>
</feature>
<keyword evidence="1" id="KW-0863">Zinc-finger</keyword>
<sequence length="614" mass="67451">MMDSSQVELPTLGDLELPEDTQLPTEAPEVPEELAEVEAPIEVAPASGEVHADVAEVSGSATQVRRRLAVQSPGFGVFARAAAEAAAAAPVLNDPYQYWVAPESAEEREAKTARERLRKVAILVLSEADAEKGMKLSEFMDSLEQLHPQVANDMKTCSFTSAQDMLKAMKSLARLGEAEGEERLFPLFPLELEASSDGEVKDGRMTMKVDRTGGAALGLSVAPDKEQTALEILDINDGLVKEWCQKRPSRKVFKGDRIVAVNKLCGCSQKLVDLLRQDGPLVLSIMRGPPPRGGRGGGGKGKGRGEVRVPGAAAKSSFRRRSFAHRPLRGYRSRSRSRRSRGRHKEASHKRRTSRRGSRSRDDQKTQAQMFEKISRRAICAVCMKPLGAFGTLDLRKCGHRVHAQCLVGVERDEEGHPMCEACKFIARYNSLKSKKHHPRKEEKTKKKRKRRSSSSRHKKGRRHGRSSSSSRSESSAGWGSSEDSKPPGLLTAIRGTSRFCSACGQHMGWVGKLTPSAMQSAPQPLCGICQAKKEKQENEKANVESEDLMEVDAWGFQMAMDQVKEAACPEDGAAVLEALLKSKPSEEFLKEGSWESTLEELVKAEMKKPEEGA</sequence>
<evidence type="ECO:0000259" key="3">
    <source>
        <dbReference type="PROSITE" id="PS50089"/>
    </source>
</evidence>
<keyword evidence="1" id="KW-0862">Zinc</keyword>
<feature type="compositionally biased region" description="Low complexity" evidence="2">
    <location>
        <begin position="467"/>
        <end position="482"/>
    </location>
</feature>